<dbReference type="SUPFAM" id="SSF54523">
    <property type="entry name" value="Pili subunits"/>
    <property type="match status" value="1"/>
</dbReference>
<keyword evidence="2" id="KW-0472">Membrane</keyword>
<evidence type="ECO:0000313" key="4">
    <source>
        <dbReference type="Proteomes" id="UP001214250"/>
    </source>
</evidence>
<evidence type="ECO:0000313" key="3">
    <source>
        <dbReference type="EMBL" id="WDE97402.1"/>
    </source>
</evidence>
<dbReference type="RefSeq" id="WP_274151757.1">
    <property type="nucleotide sequence ID" value="NZ_CP117811.1"/>
</dbReference>
<dbReference type="Proteomes" id="UP001214250">
    <property type="component" value="Chromosome 1"/>
</dbReference>
<keyword evidence="2" id="KW-1133">Transmembrane helix</keyword>
<evidence type="ECO:0000256" key="2">
    <source>
        <dbReference type="SAM" id="Phobius"/>
    </source>
</evidence>
<reference evidence="3 4" key="1">
    <citation type="submission" date="2023-02" db="EMBL/GenBank/DDBJ databases">
        <title>Genome sequence of Lentisphaera profundi SAORIC-696.</title>
        <authorList>
            <person name="Kim e."/>
            <person name="Cho J.-C."/>
            <person name="Choi A."/>
            <person name="Kang I."/>
        </authorList>
    </citation>
    <scope>NUCLEOTIDE SEQUENCE [LARGE SCALE GENOMIC DNA]</scope>
    <source>
        <strain evidence="3 4">SAORIC-696</strain>
    </source>
</reference>
<dbReference type="NCBIfam" id="TIGR02532">
    <property type="entry name" value="IV_pilin_GFxxxE"/>
    <property type="match status" value="1"/>
</dbReference>
<sequence length="267" mass="30081">MSQIKEISGIPKKQEITIKKFTLIELLVVIAVIAILASLLLPALSKARKKARTIVCTNSEKQIGLALQMYTEDNKGYYPFADDRSASQYAYDDLISDYMGFTWADIDKSKNEIPTADYSLANNPFLCPNDDIPSRSTVRYRRTYSLNRGRVGGSRFYNGIAWVVGVENEAYGDHSGGSVKITDVEDHANTIALTEEPYDLNAVGRCNNRDVIDAPDEQDLYIKNLHRAFRYNYLFTDGHVNTLYHMSTIGNGTFNEPLGMWTRYSGD</sequence>
<keyword evidence="1" id="KW-0488">Methylation</keyword>
<organism evidence="3 4">
    <name type="scientific">Lentisphaera profundi</name>
    <dbReference type="NCBI Taxonomy" id="1658616"/>
    <lineage>
        <taxon>Bacteria</taxon>
        <taxon>Pseudomonadati</taxon>
        <taxon>Lentisphaerota</taxon>
        <taxon>Lentisphaeria</taxon>
        <taxon>Lentisphaerales</taxon>
        <taxon>Lentisphaeraceae</taxon>
        <taxon>Lentisphaera</taxon>
    </lineage>
</organism>
<dbReference type="InterPro" id="IPR045584">
    <property type="entry name" value="Pilin-like"/>
</dbReference>
<dbReference type="PANTHER" id="PTHR30093">
    <property type="entry name" value="GENERAL SECRETION PATHWAY PROTEIN G"/>
    <property type="match status" value="1"/>
</dbReference>
<evidence type="ECO:0000256" key="1">
    <source>
        <dbReference type="ARBA" id="ARBA00022481"/>
    </source>
</evidence>
<accession>A0ABY7VUK3</accession>
<name>A0ABY7VUK3_9BACT</name>
<dbReference type="EMBL" id="CP117811">
    <property type="protein sequence ID" value="WDE97402.1"/>
    <property type="molecule type" value="Genomic_DNA"/>
</dbReference>
<dbReference type="PRINTS" id="PR00813">
    <property type="entry name" value="BCTERIALGSPG"/>
</dbReference>
<dbReference type="InterPro" id="IPR012902">
    <property type="entry name" value="N_methyl_site"/>
</dbReference>
<protein>
    <submittedName>
        <fullName evidence="3">Type II secretion system protein</fullName>
    </submittedName>
</protein>
<dbReference type="InterPro" id="IPR000983">
    <property type="entry name" value="Bac_GSPG_pilin"/>
</dbReference>
<keyword evidence="2" id="KW-0812">Transmembrane</keyword>
<dbReference type="Gene3D" id="3.30.700.10">
    <property type="entry name" value="Glycoprotein, Type 4 Pilin"/>
    <property type="match status" value="1"/>
</dbReference>
<gene>
    <name evidence="3" type="ORF">PQO03_05490</name>
</gene>
<proteinExistence type="predicted"/>
<feature type="transmembrane region" description="Helical" evidence="2">
    <location>
        <begin position="21"/>
        <end position="44"/>
    </location>
</feature>
<dbReference type="PANTHER" id="PTHR30093:SF2">
    <property type="entry name" value="TYPE II SECRETION SYSTEM PROTEIN H"/>
    <property type="match status" value="1"/>
</dbReference>
<keyword evidence="4" id="KW-1185">Reference proteome</keyword>